<dbReference type="CDD" id="cd00268">
    <property type="entry name" value="DEADc"/>
    <property type="match status" value="1"/>
</dbReference>
<dbReference type="EC" id="3.6.4.-" evidence="11"/>
<dbReference type="PROSITE" id="PS51194">
    <property type="entry name" value="HELICASE_CTER"/>
    <property type="match status" value="1"/>
</dbReference>
<dbReference type="SMART" id="SM00487">
    <property type="entry name" value="DEXDc"/>
    <property type="match status" value="1"/>
</dbReference>
<dbReference type="Gene3D" id="3.40.50.300">
    <property type="entry name" value="P-loop containing nucleotide triphosphate hydrolases"/>
    <property type="match status" value="2"/>
</dbReference>
<dbReference type="SUPFAM" id="SSF52540">
    <property type="entry name" value="P-loop containing nucleoside triphosphate hydrolases"/>
    <property type="match status" value="1"/>
</dbReference>
<evidence type="ECO:0000256" key="1">
    <source>
        <dbReference type="ARBA" id="ARBA00022741"/>
    </source>
</evidence>
<dbReference type="EMBL" id="JBHSMQ010000013">
    <property type="protein sequence ID" value="MFC5457825.1"/>
    <property type="molecule type" value="Genomic_DNA"/>
</dbReference>
<reference evidence="12" key="1">
    <citation type="journal article" date="2019" name="Int. J. Syst. Evol. Microbiol.">
        <title>The Global Catalogue of Microorganisms (GCM) 10K type strain sequencing project: providing services to taxonomists for standard genome sequencing and annotation.</title>
        <authorList>
            <consortium name="The Broad Institute Genomics Platform"/>
            <consortium name="The Broad Institute Genome Sequencing Center for Infectious Disease"/>
            <person name="Wu L."/>
            <person name="Ma J."/>
        </authorList>
    </citation>
    <scope>NUCLEOTIDE SEQUENCE [LARGE SCALE GENOMIC DNA]</scope>
    <source>
        <strain evidence="12">CGMCC 4.1469</strain>
    </source>
</reference>
<dbReference type="Pfam" id="PF00270">
    <property type="entry name" value="DEAD"/>
    <property type="match status" value="1"/>
</dbReference>
<evidence type="ECO:0000256" key="3">
    <source>
        <dbReference type="ARBA" id="ARBA00022806"/>
    </source>
</evidence>
<evidence type="ECO:0000259" key="10">
    <source>
        <dbReference type="PROSITE" id="PS51195"/>
    </source>
</evidence>
<feature type="domain" description="Helicase C-terminal" evidence="9">
    <location>
        <begin position="222"/>
        <end position="376"/>
    </location>
</feature>
<dbReference type="InterPro" id="IPR014014">
    <property type="entry name" value="RNA_helicase_DEAD_Q_motif"/>
</dbReference>
<keyword evidence="4 7" id="KW-0067">ATP-binding</keyword>
<feature type="domain" description="Helicase ATP-binding" evidence="8">
    <location>
        <begin position="38"/>
        <end position="210"/>
    </location>
</feature>
<dbReference type="RefSeq" id="WP_377171551.1">
    <property type="nucleotide sequence ID" value="NZ_JBHSMQ010000013.1"/>
</dbReference>
<dbReference type="InterPro" id="IPR027417">
    <property type="entry name" value="P-loop_NTPase"/>
</dbReference>
<organism evidence="11 12">
    <name type="scientific">Prosthecobacter fluviatilis</name>
    <dbReference type="NCBI Taxonomy" id="445931"/>
    <lineage>
        <taxon>Bacteria</taxon>
        <taxon>Pseudomonadati</taxon>
        <taxon>Verrucomicrobiota</taxon>
        <taxon>Verrucomicrobiia</taxon>
        <taxon>Verrucomicrobiales</taxon>
        <taxon>Verrucomicrobiaceae</taxon>
        <taxon>Prosthecobacter</taxon>
    </lineage>
</organism>
<dbReference type="InterPro" id="IPR011545">
    <property type="entry name" value="DEAD/DEAH_box_helicase_dom"/>
</dbReference>
<dbReference type="InterPro" id="IPR001650">
    <property type="entry name" value="Helicase_C-like"/>
</dbReference>
<keyword evidence="2 7" id="KW-0378">Hydrolase</keyword>
<comment type="caution">
    <text evidence="11">The sequence shown here is derived from an EMBL/GenBank/DDBJ whole genome shotgun (WGS) entry which is preliminary data.</text>
</comment>
<protein>
    <submittedName>
        <fullName evidence="11">DEAD/DEAH box helicase</fullName>
        <ecNumber evidence="11">3.6.4.-</ecNumber>
    </submittedName>
</protein>
<dbReference type="PANTHER" id="PTHR47959">
    <property type="entry name" value="ATP-DEPENDENT RNA HELICASE RHLE-RELATED"/>
    <property type="match status" value="1"/>
</dbReference>
<dbReference type="PANTHER" id="PTHR47959:SF13">
    <property type="entry name" value="ATP-DEPENDENT RNA HELICASE RHLE"/>
    <property type="match status" value="1"/>
</dbReference>
<dbReference type="SMART" id="SM00490">
    <property type="entry name" value="HELICc"/>
    <property type="match status" value="1"/>
</dbReference>
<evidence type="ECO:0000256" key="4">
    <source>
        <dbReference type="ARBA" id="ARBA00022840"/>
    </source>
</evidence>
<dbReference type="Pfam" id="PF00271">
    <property type="entry name" value="Helicase_C"/>
    <property type="match status" value="1"/>
</dbReference>
<dbReference type="PROSITE" id="PS00039">
    <property type="entry name" value="DEAD_ATP_HELICASE"/>
    <property type="match status" value="1"/>
</dbReference>
<dbReference type="PROSITE" id="PS51195">
    <property type="entry name" value="Q_MOTIF"/>
    <property type="match status" value="1"/>
</dbReference>
<evidence type="ECO:0000256" key="7">
    <source>
        <dbReference type="RuleBase" id="RU000492"/>
    </source>
</evidence>
<evidence type="ECO:0000256" key="5">
    <source>
        <dbReference type="ARBA" id="ARBA00038437"/>
    </source>
</evidence>
<name>A0ABW0KX89_9BACT</name>
<comment type="similarity">
    <text evidence="5 7">Belongs to the DEAD box helicase family.</text>
</comment>
<evidence type="ECO:0000256" key="6">
    <source>
        <dbReference type="PROSITE-ProRule" id="PRU00552"/>
    </source>
</evidence>
<feature type="short sequence motif" description="Q motif" evidence="6">
    <location>
        <begin position="6"/>
        <end position="34"/>
    </location>
</feature>
<dbReference type="InterPro" id="IPR044742">
    <property type="entry name" value="DEAD/DEAH_RhlB"/>
</dbReference>
<dbReference type="CDD" id="cd18787">
    <property type="entry name" value="SF2_C_DEAD"/>
    <property type="match status" value="1"/>
</dbReference>
<evidence type="ECO:0000259" key="9">
    <source>
        <dbReference type="PROSITE" id="PS51194"/>
    </source>
</evidence>
<dbReference type="InterPro" id="IPR014001">
    <property type="entry name" value="Helicase_ATP-bd"/>
</dbReference>
<dbReference type="PROSITE" id="PS51192">
    <property type="entry name" value="HELICASE_ATP_BIND_1"/>
    <property type="match status" value="1"/>
</dbReference>
<dbReference type="GO" id="GO:0016787">
    <property type="term" value="F:hydrolase activity"/>
    <property type="evidence" value="ECO:0007669"/>
    <property type="project" value="UniProtKB-KW"/>
</dbReference>
<evidence type="ECO:0000313" key="11">
    <source>
        <dbReference type="EMBL" id="MFC5457825.1"/>
    </source>
</evidence>
<keyword evidence="3 7" id="KW-0347">Helicase</keyword>
<accession>A0ABW0KX89</accession>
<proteinExistence type="inferred from homology"/>
<dbReference type="Proteomes" id="UP001596052">
    <property type="component" value="Unassembled WGS sequence"/>
</dbReference>
<sequence length="376" mass="42518">MSETPHPFAALGVPTEMLRALEELGIVTPTEVQQKAIPFLMENGGDLIAQAQTGTGKTAAFGLPLLTKVNPKHRDIQALVLAPTRELAKQIGKQLFRFTKYAPQKTFVEVISGGDKIDRQAEALQRPTHIVVATPGRLIDLLERDALTLEFVRYVVLDEADEMLSMGFKKQLTEILKLAAMRRSTWLFSATFPGGIQELIRGYMSATAHRIQIDQSNVVNPDIDHRYVICPRDKKTAFIFDFLQRQKDRRGIIFCRTKAGARELHEELVGLGLPVGVLEGDLMQKERDKVMRAFKKQRVQFVVATDVAARGIDVAELSFVIHHQLPEQMEYYTHRSGRTARAGKKGMSLALLDPKEKWQLKQVEDSLKVRFSEYRR</sequence>
<evidence type="ECO:0000256" key="2">
    <source>
        <dbReference type="ARBA" id="ARBA00022801"/>
    </source>
</evidence>
<dbReference type="GO" id="GO:0004386">
    <property type="term" value="F:helicase activity"/>
    <property type="evidence" value="ECO:0007669"/>
    <property type="project" value="UniProtKB-KW"/>
</dbReference>
<dbReference type="InterPro" id="IPR000629">
    <property type="entry name" value="RNA-helicase_DEAD-box_CS"/>
</dbReference>
<feature type="domain" description="DEAD-box RNA helicase Q" evidence="10">
    <location>
        <begin position="6"/>
        <end position="34"/>
    </location>
</feature>
<keyword evidence="1 7" id="KW-0547">Nucleotide-binding</keyword>
<evidence type="ECO:0000259" key="8">
    <source>
        <dbReference type="PROSITE" id="PS51192"/>
    </source>
</evidence>
<keyword evidence="12" id="KW-1185">Reference proteome</keyword>
<evidence type="ECO:0000313" key="12">
    <source>
        <dbReference type="Proteomes" id="UP001596052"/>
    </source>
</evidence>
<gene>
    <name evidence="11" type="ORF">ACFQDI_23350</name>
</gene>
<dbReference type="InterPro" id="IPR050079">
    <property type="entry name" value="DEAD_box_RNA_helicase"/>
</dbReference>